<reference evidence="2" key="2">
    <citation type="submission" date="2021-04" db="EMBL/GenBank/DDBJ databases">
        <title>Complete Genome and methylome analysis of Thiothrix fructosivorans ATCC 49748.</title>
        <authorList>
            <person name="Fomenkov A."/>
            <person name="Sun L."/>
            <person name="Vincze T."/>
            <person name="Grabovich M.Y."/>
            <person name="Roberts R.J."/>
        </authorList>
    </citation>
    <scope>NUCLEOTIDE SEQUENCE</scope>
    <source>
        <strain evidence="2">ATCC 49748</strain>
    </source>
</reference>
<dbReference type="RefSeq" id="WP_207249665.1">
    <property type="nucleotide sequence ID" value="NZ_JAFMPM010000006.1"/>
</dbReference>
<name>A0A8B0SS96_9GAMM</name>
<dbReference type="InterPro" id="IPR010037">
    <property type="entry name" value="FkbH_domain"/>
</dbReference>
<dbReference type="InterPro" id="IPR036412">
    <property type="entry name" value="HAD-like_sf"/>
</dbReference>
<dbReference type="EMBL" id="CP072748">
    <property type="protein sequence ID" value="QTX12547.1"/>
    <property type="molecule type" value="Genomic_DNA"/>
</dbReference>
<accession>A0A8B0SS96</accession>
<proteinExistence type="predicted"/>
<dbReference type="SUPFAM" id="SSF56784">
    <property type="entry name" value="HAD-like"/>
    <property type="match status" value="1"/>
</dbReference>
<reference evidence="1 3" key="1">
    <citation type="submission" date="2021-03" db="EMBL/GenBank/DDBJ databases">
        <title>Draft genome and methylome analysis of Thiotrix fructosivoruns ATCC 49748.</title>
        <authorList>
            <person name="Fomenkov A."/>
            <person name="Grabovich M.Y."/>
            <person name="Roberts R.J."/>
        </authorList>
    </citation>
    <scope>NUCLEOTIDE SEQUENCE [LARGE SCALE GENOMIC DNA]</scope>
    <source>
        <strain evidence="1 3">ATCC 49748</strain>
    </source>
</reference>
<dbReference type="InterPro" id="IPR023214">
    <property type="entry name" value="HAD_sf"/>
</dbReference>
<sequence length="559" mass="62735">MSSEMSSTIKRMEGQPVLFTARPTRLSLQQLNFGEDQNRVVTANVWRNHALESIVSLANPYFAFGRWQVAFNFGDYDDSLMFAGYTEADIELLWLDSSRYLENTDFVSWSEWLLTRLGVLRSMSKAPIIVATWLLSDEQRQRMQAIVDTLPDIYFADIGSVCREAGVELLDMRIAVATGSPVSNAAQAILARKLACHWFPAALAPPIKALALDLDNTLHKGILGEDGIQGVELTPQHIALQASIKALQQKGIFLALVSRNERVDVEDLFAQRDDFPLKWDDFAATEVSWGDKASAIARVAQALRIAPDAVLFVDDNIGELAAVTSHLPTVHAIHAHENAELTQRAMEYYPGLWRWKVTADDVKRNQDMKANALRESLLTEVTDPEEYLRNLQVALVFNHSPQEHLSRLADLCKKTNQFNLAMRRFSLSEITERYQNDNACVACVQLKDRLSDSGIIAVIVAERHGDLLVIEELCISCRALGRQLEDTIVLWTIRNMPQFKTCEQVAFRVQHGPRNQPAVGWLAGHLEVSPDAVQEGLNGIPKHKLEQFTPVQSVQLTEE</sequence>
<evidence type="ECO:0000313" key="2">
    <source>
        <dbReference type="EMBL" id="QTX12547.1"/>
    </source>
</evidence>
<dbReference type="NCBIfam" id="TIGR01686">
    <property type="entry name" value="FkbH"/>
    <property type="match status" value="1"/>
</dbReference>
<dbReference type="AlphaFoldDB" id="A0A8B0SS96"/>
<evidence type="ECO:0000313" key="3">
    <source>
        <dbReference type="Proteomes" id="UP000664466"/>
    </source>
</evidence>
<dbReference type="EMBL" id="JAFMPM010000006">
    <property type="protein sequence ID" value="MBO0611942.1"/>
    <property type="molecule type" value="Genomic_DNA"/>
</dbReference>
<organism evidence="2">
    <name type="scientific">Thiothrix fructosivorans</name>
    <dbReference type="NCBI Taxonomy" id="111770"/>
    <lineage>
        <taxon>Bacteria</taxon>
        <taxon>Pseudomonadati</taxon>
        <taxon>Pseudomonadota</taxon>
        <taxon>Gammaproteobacteria</taxon>
        <taxon>Thiotrichales</taxon>
        <taxon>Thiotrichaceae</taxon>
        <taxon>Thiothrix</taxon>
    </lineage>
</organism>
<dbReference type="Gene3D" id="3.40.50.1000">
    <property type="entry name" value="HAD superfamily/HAD-like"/>
    <property type="match status" value="1"/>
</dbReference>
<protein>
    <submittedName>
        <fullName evidence="2">HAD-IIIC family phosphatase</fullName>
    </submittedName>
</protein>
<dbReference type="Proteomes" id="UP000664466">
    <property type="component" value="Unassembled WGS sequence"/>
</dbReference>
<evidence type="ECO:0000313" key="1">
    <source>
        <dbReference type="EMBL" id="MBO0611942.1"/>
    </source>
</evidence>
<keyword evidence="3" id="KW-1185">Reference proteome</keyword>
<dbReference type="NCBIfam" id="TIGR01681">
    <property type="entry name" value="HAD-SF-IIIC"/>
    <property type="match status" value="1"/>
</dbReference>
<dbReference type="InterPro" id="IPR010033">
    <property type="entry name" value="HAD_SF_ppase_IIIC"/>
</dbReference>
<gene>
    <name evidence="2" type="ORF">J1836_009585</name>
    <name evidence="1" type="ORF">J1836_03240</name>
</gene>